<dbReference type="SUPFAM" id="SSF81593">
    <property type="entry name" value="Nucleotidyltransferase substrate binding subunit/domain"/>
    <property type="match status" value="1"/>
</dbReference>
<keyword evidence="4" id="KW-0067">ATP-binding</keyword>
<keyword evidence="1 9" id="KW-0808">Transferase</keyword>
<keyword evidence="9" id="KW-0436">Ligase</keyword>
<dbReference type="PANTHER" id="PTHR30621:SF0">
    <property type="entry name" value="BIFUNCTIONAL GLUTAMINE SYNTHETASE ADENYLYLTRANSFERASE_ADENYLYL-REMOVING ENZYME"/>
    <property type="match status" value="1"/>
</dbReference>
<evidence type="ECO:0000256" key="5">
    <source>
        <dbReference type="ARBA" id="ARBA00022842"/>
    </source>
</evidence>
<feature type="domain" description="Glutamate-ammonia ligase adenylyltransferase repeated" evidence="7">
    <location>
        <begin position="204"/>
        <end position="435"/>
    </location>
</feature>
<evidence type="ECO:0000256" key="2">
    <source>
        <dbReference type="ARBA" id="ARBA00022695"/>
    </source>
</evidence>
<keyword evidence="3" id="KW-0547">Nucleotide-binding</keyword>
<keyword evidence="6" id="KW-0511">Multifunctional enzyme</keyword>
<dbReference type="GO" id="GO:0005829">
    <property type="term" value="C:cytosol"/>
    <property type="evidence" value="ECO:0007669"/>
    <property type="project" value="TreeGrafter"/>
</dbReference>
<dbReference type="InterPro" id="IPR023057">
    <property type="entry name" value="GlnE"/>
</dbReference>
<evidence type="ECO:0000256" key="3">
    <source>
        <dbReference type="ARBA" id="ARBA00022741"/>
    </source>
</evidence>
<dbReference type="Gene3D" id="1.20.120.330">
    <property type="entry name" value="Nucleotidyltransferases domain 2"/>
    <property type="match status" value="1"/>
</dbReference>
<dbReference type="AlphaFoldDB" id="A0A3B0W6J8"/>
<dbReference type="InterPro" id="IPR043519">
    <property type="entry name" value="NT_sf"/>
</dbReference>
<dbReference type="SUPFAM" id="SSF81301">
    <property type="entry name" value="Nucleotidyltransferase"/>
    <property type="match status" value="1"/>
</dbReference>
<evidence type="ECO:0000256" key="1">
    <source>
        <dbReference type="ARBA" id="ARBA00022679"/>
    </source>
</evidence>
<dbReference type="InterPro" id="IPR005190">
    <property type="entry name" value="GlnE_rpt_dom"/>
</dbReference>
<dbReference type="GO" id="GO:0005524">
    <property type="term" value="F:ATP binding"/>
    <property type="evidence" value="ECO:0007669"/>
    <property type="project" value="UniProtKB-KW"/>
</dbReference>
<dbReference type="Pfam" id="PF08335">
    <property type="entry name" value="GlnD_UR_UTase"/>
    <property type="match status" value="1"/>
</dbReference>
<dbReference type="EC" id="2.7.7.42" evidence="9"/>
<proteinExistence type="predicted"/>
<dbReference type="CDD" id="cd05401">
    <property type="entry name" value="NT_GlnE_GlnD_like"/>
    <property type="match status" value="1"/>
</dbReference>
<dbReference type="PANTHER" id="PTHR30621">
    <property type="entry name" value="GLUTAMINE SYNTHETASE ADENYLYLTRANSFERASE"/>
    <property type="match status" value="1"/>
</dbReference>
<sequence length="529" mass="61012">DLKQGAGGIRAVEFIVQSLQLVFAGRNSALQGYSISKQIQQLVHAGKLSVDDGSCLNQAWLWLRKLENISQVVADQPTHQIPEDPAVKQVICDIFDGKDWSQMQMAIDNQRQQIENIFNQLFAEVENKQQLTDEQQLQLQNLMQGISSKRLPRKRQENIEQLLQNSLQIATESVVSNFLALVKKILTRPNYILMLLKETNVHQAVLNLMAKHPYFVAILQNYPVLLEQLFEREVFTPYTINNLTLGWQKQAPDDVEDWMEAMRYFKLEHQFNLILAWSEQQLSHQQTVQQMTELAVFILSEVVRYSHQEMIQKFDESGIAEDQLMVIAYGSAALKQMTVGSDLDLVFIVDSDQLSPDTHLFAQKWVRRIVHHLTTPMYHGKLYELDMRLRPNGNSGALATTKKEFAKYQTEQAWVWEHAAMVKSRAVFASDQQTQWHQSLRSEVLQQERDAKAVDQALLEMANKLDQMQQHKAHHAEFRILAEVLKNSHQFPQLTTHHHLIDIQAQLIELNLLDQKNTLSIDIKKDPAS</sequence>
<dbReference type="EMBL" id="UOFA01000382">
    <property type="protein sequence ID" value="VAW48050.1"/>
    <property type="molecule type" value="Genomic_DNA"/>
</dbReference>
<evidence type="ECO:0000256" key="4">
    <source>
        <dbReference type="ARBA" id="ARBA00022840"/>
    </source>
</evidence>
<dbReference type="InterPro" id="IPR013546">
    <property type="entry name" value="PII_UdlTrfase/GS_AdlTrfase"/>
</dbReference>
<evidence type="ECO:0000259" key="8">
    <source>
        <dbReference type="Pfam" id="PF08335"/>
    </source>
</evidence>
<keyword evidence="2 9" id="KW-0548">Nucleotidyltransferase</keyword>
<dbReference type="GO" id="GO:0016874">
    <property type="term" value="F:ligase activity"/>
    <property type="evidence" value="ECO:0007669"/>
    <property type="project" value="UniProtKB-KW"/>
</dbReference>
<keyword evidence="5" id="KW-0460">Magnesium</keyword>
<gene>
    <name evidence="9" type="ORF">MNBD_GAMMA02-801</name>
</gene>
<evidence type="ECO:0000313" key="9">
    <source>
        <dbReference type="EMBL" id="VAW48050.1"/>
    </source>
</evidence>
<feature type="domain" description="PII-uridylyltransferase/Glutamine-synthetase adenylyltransferase" evidence="8">
    <location>
        <begin position="1"/>
        <end position="122"/>
    </location>
</feature>
<evidence type="ECO:0000256" key="6">
    <source>
        <dbReference type="ARBA" id="ARBA00023268"/>
    </source>
</evidence>
<dbReference type="GO" id="GO:0000820">
    <property type="term" value="P:regulation of glutamine family amino acid metabolic process"/>
    <property type="evidence" value="ECO:0007669"/>
    <property type="project" value="TreeGrafter"/>
</dbReference>
<dbReference type="Gene3D" id="3.30.460.10">
    <property type="entry name" value="Beta Polymerase, domain 2"/>
    <property type="match status" value="1"/>
</dbReference>
<name>A0A3B0W6J8_9ZZZZ</name>
<dbReference type="Pfam" id="PF03710">
    <property type="entry name" value="GlnE"/>
    <property type="match status" value="1"/>
</dbReference>
<organism evidence="9">
    <name type="scientific">hydrothermal vent metagenome</name>
    <dbReference type="NCBI Taxonomy" id="652676"/>
    <lineage>
        <taxon>unclassified sequences</taxon>
        <taxon>metagenomes</taxon>
        <taxon>ecological metagenomes</taxon>
    </lineage>
</organism>
<feature type="non-terminal residue" evidence="9">
    <location>
        <position position="1"/>
    </location>
</feature>
<evidence type="ECO:0000259" key="7">
    <source>
        <dbReference type="Pfam" id="PF03710"/>
    </source>
</evidence>
<reference evidence="9" key="1">
    <citation type="submission" date="2018-06" db="EMBL/GenBank/DDBJ databases">
        <authorList>
            <person name="Zhirakovskaya E."/>
        </authorList>
    </citation>
    <scope>NUCLEOTIDE SEQUENCE</scope>
</reference>
<protein>
    <submittedName>
        <fullName evidence="9">Glutamate-ammonia-ligase adenylyltransferase</fullName>
        <ecNumber evidence="9">2.7.7.42</ecNumber>
    </submittedName>
</protein>
<dbReference type="GO" id="GO:0008882">
    <property type="term" value="F:[glutamate-ammonia-ligase] adenylyltransferase activity"/>
    <property type="evidence" value="ECO:0007669"/>
    <property type="project" value="UniProtKB-EC"/>
</dbReference>
<accession>A0A3B0W6J8</accession>